<dbReference type="EMBL" id="MEUP01000099">
    <property type="protein sequence ID" value="OGC45051.1"/>
    <property type="molecule type" value="Genomic_DNA"/>
</dbReference>
<dbReference type="Pfam" id="PF18924">
    <property type="entry name" value="DUF5674"/>
    <property type="match status" value="1"/>
</dbReference>
<evidence type="ECO:0000313" key="2">
    <source>
        <dbReference type="Proteomes" id="UP000178631"/>
    </source>
</evidence>
<comment type="caution">
    <text evidence="1">The sequence shown here is derived from an EMBL/GenBank/DDBJ whole genome shotgun (WGS) entry which is preliminary data.</text>
</comment>
<evidence type="ECO:0000313" key="1">
    <source>
        <dbReference type="EMBL" id="OGC45051.1"/>
    </source>
</evidence>
<proteinExistence type="predicted"/>
<dbReference type="AlphaFoldDB" id="A0A1F4UJB5"/>
<name>A0A1F4UJB5_9BACT</name>
<organism evidence="1 2">
    <name type="scientific">candidate division WS6 bacterium RIFOXYC1_FULL_33_10</name>
    <dbReference type="NCBI Taxonomy" id="1802606"/>
    <lineage>
        <taxon>Bacteria</taxon>
        <taxon>Candidatus Dojkabacteria</taxon>
    </lineage>
</organism>
<protein>
    <submittedName>
        <fullName evidence="1">Uncharacterized protein</fullName>
    </submittedName>
</protein>
<accession>A0A1F4UJB5</accession>
<gene>
    <name evidence="1" type="ORF">A3J98_00680</name>
</gene>
<reference evidence="1 2" key="1">
    <citation type="journal article" date="2016" name="Nat. Commun.">
        <title>Thousands of microbial genomes shed light on interconnected biogeochemical processes in an aquifer system.</title>
        <authorList>
            <person name="Anantharaman K."/>
            <person name="Brown C.T."/>
            <person name="Hug L.A."/>
            <person name="Sharon I."/>
            <person name="Castelle C.J."/>
            <person name="Probst A.J."/>
            <person name="Thomas B.C."/>
            <person name="Singh A."/>
            <person name="Wilkins M.J."/>
            <person name="Karaoz U."/>
            <person name="Brodie E.L."/>
            <person name="Williams K.H."/>
            <person name="Hubbard S.S."/>
            <person name="Banfield J.F."/>
        </authorList>
    </citation>
    <scope>NUCLEOTIDE SEQUENCE [LARGE SCALE GENOMIC DNA]</scope>
</reference>
<sequence length="113" mass="12848">MKTVENNISIKELKDMSSKMFGNLVKGVVDVEKGILVVDAELHSDQEAYLLQLGSKQENLWGINIYPDLGKEERIEFDSMINLRPSQNNNSRGVDNEEIQKKILDIVNSKINE</sequence>
<dbReference type="InterPro" id="IPR043731">
    <property type="entry name" value="DUF5674"/>
</dbReference>
<dbReference type="Proteomes" id="UP000178631">
    <property type="component" value="Unassembled WGS sequence"/>
</dbReference>